<dbReference type="InterPro" id="IPR003856">
    <property type="entry name" value="LPS_length_determ_N"/>
</dbReference>
<evidence type="ECO:0000256" key="4">
    <source>
        <dbReference type="ARBA" id="ARBA00022989"/>
    </source>
</evidence>
<dbReference type="RefSeq" id="WP_052511866.1">
    <property type="nucleotide sequence ID" value="NZ_BAND01000041.1"/>
</dbReference>
<comment type="caution">
    <text evidence="9">The sequence shown here is derived from an EMBL/GenBank/DDBJ whole genome shotgun (WGS) entry which is preliminary data.</text>
</comment>
<dbReference type="GO" id="GO:0004713">
    <property type="term" value="F:protein tyrosine kinase activity"/>
    <property type="evidence" value="ECO:0007669"/>
    <property type="project" value="TreeGrafter"/>
</dbReference>
<evidence type="ECO:0000256" key="5">
    <source>
        <dbReference type="ARBA" id="ARBA00023136"/>
    </source>
</evidence>
<evidence type="ECO:0000256" key="2">
    <source>
        <dbReference type="ARBA" id="ARBA00022475"/>
    </source>
</evidence>
<feature type="transmembrane region" description="Helical" evidence="7">
    <location>
        <begin position="33"/>
        <end position="53"/>
    </location>
</feature>
<evidence type="ECO:0000256" key="1">
    <source>
        <dbReference type="ARBA" id="ARBA00004651"/>
    </source>
</evidence>
<evidence type="ECO:0000259" key="8">
    <source>
        <dbReference type="Pfam" id="PF02706"/>
    </source>
</evidence>
<reference evidence="10" key="1">
    <citation type="journal article" date="2014" name="FEMS Microbiol. Lett.">
        <title>Draft Genomic DNA Sequence of the Facultatively Methylotrophic Bacterium Acidomonas methanolica type strain MB58.</title>
        <authorList>
            <person name="Higashiura N."/>
            <person name="Hadano H."/>
            <person name="Hirakawa H."/>
            <person name="Matsutani M."/>
            <person name="Takabe S."/>
            <person name="Matsushita K."/>
            <person name="Azuma Y."/>
        </authorList>
    </citation>
    <scope>NUCLEOTIDE SEQUENCE [LARGE SCALE GENOMIC DNA]</scope>
    <source>
        <strain evidence="10">MB58</strain>
    </source>
</reference>
<keyword evidence="4 7" id="KW-1133">Transmembrane helix</keyword>
<evidence type="ECO:0000256" key="7">
    <source>
        <dbReference type="SAM" id="Phobius"/>
    </source>
</evidence>
<gene>
    <name evidence="9" type="ORF">Amme_041_042</name>
</gene>
<feature type="coiled-coil region" evidence="6">
    <location>
        <begin position="201"/>
        <end position="228"/>
    </location>
</feature>
<feature type="transmembrane region" description="Helical" evidence="7">
    <location>
        <begin position="363"/>
        <end position="384"/>
    </location>
</feature>
<keyword evidence="3 7" id="KW-0812">Transmembrane</keyword>
<dbReference type="Pfam" id="PF02706">
    <property type="entry name" value="Wzz"/>
    <property type="match status" value="1"/>
</dbReference>
<dbReference type="InterPro" id="IPR050445">
    <property type="entry name" value="Bact_polysacc_biosynth/exp"/>
</dbReference>
<dbReference type="PANTHER" id="PTHR32309">
    <property type="entry name" value="TYROSINE-PROTEIN KINASE"/>
    <property type="match status" value="1"/>
</dbReference>
<dbReference type="GO" id="GO:0005886">
    <property type="term" value="C:plasma membrane"/>
    <property type="evidence" value="ECO:0007669"/>
    <property type="project" value="UniProtKB-SubCell"/>
</dbReference>
<name>A0A023D4B5_ACIMT</name>
<feature type="domain" description="Polysaccharide chain length determinant N-terminal" evidence="8">
    <location>
        <begin position="25"/>
        <end position="86"/>
    </location>
</feature>
<evidence type="ECO:0000313" key="10">
    <source>
        <dbReference type="Proteomes" id="UP000019760"/>
    </source>
</evidence>
<evidence type="ECO:0000256" key="6">
    <source>
        <dbReference type="SAM" id="Coils"/>
    </source>
</evidence>
<keyword evidence="10" id="KW-1185">Reference proteome</keyword>
<dbReference type="AlphaFoldDB" id="A0A023D4B5"/>
<evidence type="ECO:0000256" key="3">
    <source>
        <dbReference type="ARBA" id="ARBA00022692"/>
    </source>
</evidence>
<evidence type="ECO:0000313" key="9">
    <source>
        <dbReference type="EMBL" id="GAJ29008.1"/>
    </source>
</evidence>
<proteinExistence type="predicted"/>
<organism evidence="9 10">
    <name type="scientific">Acidomonas methanolica NBRC 104435</name>
    <dbReference type="NCBI Taxonomy" id="1231351"/>
    <lineage>
        <taxon>Bacteria</taxon>
        <taxon>Pseudomonadati</taxon>
        <taxon>Pseudomonadota</taxon>
        <taxon>Alphaproteobacteria</taxon>
        <taxon>Acetobacterales</taxon>
        <taxon>Acetobacteraceae</taxon>
        <taxon>Acidomonas</taxon>
    </lineage>
</organism>
<keyword evidence="6" id="KW-0175">Coiled coil</keyword>
<keyword evidence="5 7" id="KW-0472">Membrane</keyword>
<dbReference type="PANTHER" id="PTHR32309:SF13">
    <property type="entry name" value="FERRIC ENTEROBACTIN TRANSPORT PROTEIN FEPE"/>
    <property type="match status" value="1"/>
</dbReference>
<sequence>MDQTDLIFESRQLGRPTLFRRPSPLIAALRRRAPFLVIVILPTLLASLYYAFFATPQYISEAQFVVRGQNNQSSSALAGLMAITGGANSSSEDTYAVQGFMMSRDAAQDMLKTEKLAAVYDTPVADFLARFPNFYSGRTFEDFFAYYKRHVIAELDSTTGISTLRVRSFSAADSQRVARALIVAAEALVNRMNERQRENMIASAKRERQEVLDHLNQLTAQIDSYRNKVAMIDPNKQSQPLLKDIASLQSMVLTTQLQLEQLRATAPGSPLIVVYQQRIGALTDQIAAAAKHVTGDDASLVPKISAYDDLLLKRELTIKELVATTERLDAARVQADRQQLYLDEVTQPNFADYPEYPRSLRDIVIIFVTMLGLYWMGGLIVAGAREHNLH</sequence>
<dbReference type="OrthoDB" id="1523414at2"/>
<dbReference type="EMBL" id="BAND01000041">
    <property type="protein sequence ID" value="GAJ29008.1"/>
    <property type="molecule type" value="Genomic_DNA"/>
</dbReference>
<comment type="subcellular location">
    <subcellularLocation>
        <location evidence="1">Cell membrane</location>
        <topology evidence="1">Multi-pass membrane protein</topology>
    </subcellularLocation>
</comment>
<keyword evidence="2" id="KW-1003">Cell membrane</keyword>
<accession>A0A023D4B5</accession>
<reference evidence="9 10" key="2">
    <citation type="journal article" date="2014" name="FEMS Microbiol. Lett.">
        <title>Draft genomic DNA sequence of the facultatively methylotrophic bacterium Acidomonas methanolica type strain MB58.</title>
        <authorList>
            <person name="Higashiura N."/>
            <person name="Hadano H."/>
            <person name="Hirakawa H."/>
            <person name="Matsutani M."/>
            <person name="Takabe S."/>
            <person name="Matsushita K."/>
            <person name="Azuma Y."/>
        </authorList>
    </citation>
    <scope>NUCLEOTIDE SEQUENCE [LARGE SCALE GENOMIC DNA]</scope>
    <source>
        <strain evidence="9 10">MB58</strain>
    </source>
</reference>
<protein>
    <submittedName>
        <fullName evidence="9">Capsule polysaccharide export inner-membrane protein CtrB</fullName>
    </submittedName>
</protein>
<dbReference type="Proteomes" id="UP000019760">
    <property type="component" value="Unassembled WGS sequence"/>
</dbReference>